<feature type="transmembrane region" description="Helical" evidence="1">
    <location>
        <begin position="148"/>
        <end position="168"/>
    </location>
</feature>
<dbReference type="OrthoDB" id="10040867at2759"/>
<keyword evidence="3" id="KW-1185">Reference proteome</keyword>
<dbReference type="AlphaFoldDB" id="A0A2G8KZ92"/>
<gene>
    <name evidence="2" type="ORF">BSL78_09790</name>
</gene>
<keyword evidence="1" id="KW-0812">Transmembrane</keyword>
<dbReference type="EMBL" id="MRZV01000292">
    <property type="protein sequence ID" value="PIK53311.1"/>
    <property type="molecule type" value="Genomic_DNA"/>
</dbReference>
<feature type="transmembrane region" description="Helical" evidence="1">
    <location>
        <begin position="76"/>
        <end position="101"/>
    </location>
</feature>
<evidence type="ECO:0000313" key="2">
    <source>
        <dbReference type="EMBL" id="PIK53311.1"/>
    </source>
</evidence>
<feature type="transmembrane region" description="Helical" evidence="1">
    <location>
        <begin position="6"/>
        <end position="27"/>
    </location>
</feature>
<organism evidence="2 3">
    <name type="scientific">Stichopus japonicus</name>
    <name type="common">Sea cucumber</name>
    <dbReference type="NCBI Taxonomy" id="307972"/>
    <lineage>
        <taxon>Eukaryota</taxon>
        <taxon>Metazoa</taxon>
        <taxon>Echinodermata</taxon>
        <taxon>Eleutherozoa</taxon>
        <taxon>Echinozoa</taxon>
        <taxon>Holothuroidea</taxon>
        <taxon>Aspidochirotacea</taxon>
        <taxon>Aspidochirotida</taxon>
        <taxon>Stichopodidae</taxon>
        <taxon>Apostichopus</taxon>
    </lineage>
</organism>
<feature type="transmembrane region" description="Helical" evidence="1">
    <location>
        <begin position="39"/>
        <end position="64"/>
    </location>
</feature>
<accession>A0A2G8KZ92</accession>
<protein>
    <submittedName>
        <fullName evidence="2">Uncharacterized protein</fullName>
    </submittedName>
</protein>
<feature type="transmembrane region" description="Helical" evidence="1">
    <location>
        <begin position="238"/>
        <end position="260"/>
    </location>
</feature>
<evidence type="ECO:0000313" key="3">
    <source>
        <dbReference type="Proteomes" id="UP000230750"/>
    </source>
</evidence>
<evidence type="ECO:0000256" key="1">
    <source>
        <dbReference type="SAM" id="Phobius"/>
    </source>
</evidence>
<comment type="caution">
    <text evidence="2">The sequence shown here is derived from an EMBL/GenBank/DDBJ whole genome shotgun (WGS) entry which is preliminary data.</text>
</comment>
<reference evidence="2 3" key="1">
    <citation type="journal article" date="2017" name="PLoS Biol.">
        <title>The sea cucumber genome provides insights into morphological evolution and visceral regeneration.</title>
        <authorList>
            <person name="Zhang X."/>
            <person name="Sun L."/>
            <person name="Yuan J."/>
            <person name="Sun Y."/>
            <person name="Gao Y."/>
            <person name="Zhang L."/>
            <person name="Li S."/>
            <person name="Dai H."/>
            <person name="Hamel J.F."/>
            <person name="Liu C."/>
            <person name="Yu Y."/>
            <person name="Liu S."/>
            <person name="Lin W."/>
            <person name="Guo K."/>
            <person name="Jin S."/>
            <person name="Xu P."/>
            <person name="Storey K.B."/>
            <person name="Huan P."/>
            <person name="Zhang T."/>
            <person name="Zhou Y."/>
            <person name="Zhang J."/>
            <person name="Lin C."/>
            <person name="Li X."/>
            <person name="Xing L."/>
            <person name="Huo D."/>
            <person name="Sun M."/>
            <person name="Wang L."/>
            <person name="Mercier A."/>
            <person name="Li F."/>
            <person name="Yang H."/>
            <person name="Xiang J."/>
        </authorList>
    </citation>
    <scope>NUCLEOTIDE SEQUENCE [LARGE SCALE GENOMIC DNA]</scope>
    <source>
        <strain evidence="2">Shaxun</strain>
        <tissue evidence="2">Muscle</tissue>
    </source>
</reference>
<proteinExistence type="predicted"/>
<dbReference type="Proteomes" id="UP000230750">
    <property type="component" value="Unassembled WGS sequence"/>
</dbReference>
<feature type="transmembrane region" description="Helical" evidence="1">
    <location>
        <begin position="122"/>
        <end position="142"/>
    </location>
</feature>
<keyword evidence="1" id="KW-1133">Transmembrane helix</keyword>
<keyword evidence="1" id="KW-0472">Membrane</keyword>
<sequence>MLYIPGIQWMFLVLMPLLASLCGPDVVVRLSLILMLHTFIADILPVINQIPFLSTALLVVLVALPVNLFPSMLVWVYTQVILSSEPLLMMLEAIAVVHFVMQTSKQLVSYIDDRPVVVKTTVLGITVISYVASFSLGLILFLTGSHSIKWILASIAVMSLVLLIVTLVKDEGIISDCALMSFYLTWCLWVMQQENSLSSHPLKPPATWERSKSLHSSVAQILYGFLHLKLASISSSLLFMWSLLSPTTVVMLVMRSFVILQARSIASRIPLPIDHAFTTLLP</sequence>
<name>A0A2G8KZ92_STIJA</name>